<dbReference type="PANTHER" id="PTHR33705:SF2">
    <property type="entry name" value="PHOSPHOCARRIER PROTEIN NPR"/>
    <property type="match status" value="1"/>
</dbReference>
<keyword evidence="7" id="KW-1185">Reference proteome</keyword>
<name>A0A1I1WF80_9BACT</name>
<reference evidence="7" key="1">
    <citation type="submission" date="2016-10" db="EMBL/GenBank/DDBJ databases">
        <authorList>
            <person name="Varghese N."/>
            <person name="Submissions S."/>
        </authorList>
    </citation>
    <scope>NUCLEOTIDE SEQUENCE [LARGE SCALE GENOMIC DNA]</scope>
    <source>
        <strain evidence="7">ATCC 25963</strain>
    </source>
</reference>
<dbReference type="Pfam" id="PF00381">
    <property type="entry name" value="PTS-HPr"/>
    <property type="match status" value="1"/>
</dbReference>
<evidence type="ECO:0000256" key="1">
    <source>
        <dbReference type="ARBA" id="ARBA00004496"/>
    </source>
</evidence>
<dbReference type="EMBL" id="FOMX01000006">
    <property type="protein sequence ID" value="SFD91740.1"/>
    <property type="molecule type" value="Genomic_DNA"/>
</dbReference>
<dbReference type="PRINTS" id="PR00107">
    <property type="entry name" value="PHOSPHOCPHPR"/>
</dbReference>
<dbReference type="PANTHER" id="PTHR33705">
    <property type="entry name" value="PHOSPHOCARRIER PROTEIN HPR"/>
    <property type="match status" value="1"/>
</dbReference>
<dbReference type="AlphaFoldDB" id="A0A1I1WF80"/>
<organism evidence="6 7">
    <name type="scientific">Nannocystis exedens</name>
    <dbReference type="NCBI Taxonomy" id="54"/>
    <lineage>
        <taxon>Bacteria</taxon>
        <taxon>Pseudomonadati</taxon>
        <taxon>Myxococcota</taxon>
        <taxon>Polyangia</taxon>
        <taxon>Nannocystales</taxon>
        <taxon>Nannocystaceae</taxon>
        <taxon>Nannocystis</taxon>
    </lineage>
</organism>
<dbReference type="SUPFAM" id="SSF55594">
    <property type="entry name" value="HPr-like"/>
    <property type="match status" value="1"/>
</dbReference>
<dbReference type="PROSITE" id="PS00589">
    <property type="entry name" value="PTS_HPR_SER"/>
    <property type="match status" value="1"/>
</dbReference>
<dbReference type="InterPro" id="IPR035895">
    <property type="entry name" value="HPr-like_sf"/>
</dbReference>
<comment type="similarity">
    <text evidence="2">Belongs to the HPr family.</text>
</comment>
<dbReference type="InterPro" id="IPR050399">
    <property type="entry name" value="HPr"/>
</dbReference>
<accession>A0A1I1WF80</accession>
<protein>
    <submittedName>
        <fullName evidence="6">Phosphocarrier protein</fullName>
    </submittedName>
</protein>
<dbReference type="InterPro" id="IPR000032">
    <property type="entry name" value="HPr-like"/>
</dbReference>
<evidence type="ECO:0000259" key="5">
    <source>
        <dbReference type="PROSITE" id="PS51350"/>
    </source>
</evidence>
<gene>
    <name evidence="6" type="ORF">SAMN02745121_02181</name>
</gene>
<comment type="subcellular location">
    <subcellularLocation>
        <location evidence="1">Cytoplasm</location>
    </subcellularLocation>
</comment>
<dbReference type="CDD" id="cd00367">
    <property type="entry name" value="PTS-HPr_like"/>
    <property type="match status" value="1"/>
</dbReference>
<dbReference type="RefSeq" id="WP_211302344.1">
    <property type="nucleotide sequence ID" value="NZ_FOMX01000006.1"/>
</dbReference>
<feature type="domain" description="HPr" evidence="5">
    <location>
        <begin position="4"/>
        <end position="91"/>
    </location>
</feature>
<dbReference type="STRING" id="54.SAMN02745121_02181"/>
<dbReference type="GO" id="GO:0009401">
    <property type="term" value="P:phosphoenolpyruvate-dependent sugar phosphotransferase system"/>
    <property type="evidence" value="ECO:0007669"/>
    <property type="project" value="UniProtKB-KW"/>
</dbReference>
<dbReference type="InterPro" id="IPR002114">
    <property type="entry name" value="PTS_HPr_Ser_P_site"/>
</dbReference>
<keyword evidence="4" id="KW-0598">Phosphotransferase system</keyword>
<dbReference type="InterPro" id="IPR001020">
    <property type="entry name" value="PTS_HPr_His_P_site"/>
</dbReference>
<dbReference type="Gene3D" id="3.30.1340.10">
    <property type="entry name" value="HPr-like"/>
    <property type="match status" value="1"/>
</dbReference>
<proteinExistence type="inferred from homology"/>
<dbReference type="PROSITE" id="PS00369">
    <property type="entry name" value="PTS_HPR_HIS"/>
    <property type="match status" value="1"/>
</dbReference>
<evidence type="ECO:0000313" key="7">
    <source>
        <dbReference type="Proteomes" id="UP000199400"/>
    </source>
</evidence>
<dbReference type="GO" id="GO:0005737">
    <property type="term" value="C:cytoplasm"/>
    <property type="evidence" value="ECO:0007669"/>
    <property type="project" value="UniProtKB-SubCell"/>
</dbReference>
<evidence type="ECO:0000256" key="2">
    <source>
        <dbReference type="ARBA" id="ARBA00010736"/>
    </source>
</evidence>
<evidence type="ECO:0000313" key="6">
    <source>
        <dbReference type="EMBL" id="SFD91740.1"/>
    </source>
</evidence>
<evidence type="ECO:0000256" key="3">
    <source>
        <dbReference type="ARBA" id="ARBA00022490"/>
    </source>
</evidence>
<dbReference type="NCBIfam" id="TIGR01003">
    <property type="entry name" value="PTS_HPr_family"/>
    <property type="match status" value="1"/>
</dbReference>
<dbReference type="PROSITE" id="PS51350">
    <property type="entry name" value="PTS_HPR_DOM"/>
    <property type="match status" value="1"/>
</dbReference>
<evidence type="ECO:0000256" key="4">
    <source>
        <dbReference type="ARBA" id="ARBA00022683"/>
    </source>
</evidence>
<sequence length="91" mass="9791">MSKQMQGEFEIVNKLGLHARAASKLVNLANKFKSDVWIAREGTEVNAKSILGVLMLACGQGSRVMLRVEGADATPAFDALSKLIKNGFGEL</sequence>
<dbReference type="Proteomes" id="UP000199400">
    <property type="component" value="Unassembled WGS sequence"/>
</dbReference>
<keyword evidence="3" id="KW-0963">Cytoplasm</keyword>